<proteinExistence type="predicted"/>
<gene>
    <name evidence="1" type="ORF">BDQ94DRAFT_146130</name>
</gene>
<dbReference type="RefSeq" id="XP_026624994.1">
    <property type="nucleotide sequence ID" value="XM_026766777.1"/>
</dbReference>
<dbReference type="EMBL" id="KZ852052">
    <property type="protein sequence ID" value="RDH31972.1"/>
    <property type="molecule type" value="Genomic_DNA"/>
</dbReference>
<keyword evidence="2" id="KW-1185">Reference proteome</keyword>
<dbReference type="GeneID" id="38135133"/>
<evidence type="ECO:0000313" key="2">
    <source>
        <dbReference type="Proteomes" id="UP000253729"/>
    </source>
</evidence>
<dbReference type="AlphaFoldDB" id="A0A3F3PZ18"/>
<protein>
    <submittedName>
        <fullName evidence="1">Uncharacterized protein</fullName>
    </submittedName>
</protein>
<organism evidence="1 2">
    <name type="scientific">Aspergillus welwitschiae</name>
    <dbReference type="NCBI Taxonomy" id="1341132"/>
    <lineage>
        <taxon>Eukaryota</taxon>
        <taxon>Fungi</taxon>
        <taxon>Dikarya</taxon>
        <taxon>Ascomycota</taxon>
        <taxon>Pezizomycotina</taxon>
        <taxon>Eurotiomycetes</taxon>
        <taxon>Eurotiomycetidae</taxon>
        <taxon>Eurotiales</taxon>
        <taxon>Aspergillaceae</taxon>
        <taxon>Aspergillus</taxon>
        <taxon>Aspergillus subgen. Circumdati</taxon>
    </lineage>
</organism>
<accession>A0A3F3PZ18</accession>
<name>A0A3F3PZ18_9EURO</name>
<evidence type="ECO:0000313" key="1">
    <source>
        <dbReference type="EMBL" id="RDH31972.1"/>
    </source>
</evidence>
<dbReference type="Proteomes" id="UP000253729">
    <property type="component" value="Unassembled WGS sequence"/>
</dbReference>
<reference evidence="1 2" key="1">
    <citation type="submission" date="2018-07" db="EMBL/GenBank/DDBJ databases">
        <title>The genomes of Aspergillus section Nigri reveals drivers in fungal speciation.</title>
        <authorList>
            <consortium name="DOE Joint Genome Institute"/>
            <person name="Vesth T.C."/>
            <person name="Nybo J."/>
            <person name="Theobald S."/>
            <person name="Brandl J."/>
            <person name="Frisvad J.C."/>
            <person name="Nielsen K.F."/>
            <person name="Lyhne E.K."/>
            <person name="Kogle M.E."/>
            <person name="Kuo A."/>
            <person name="Riley R."/>
            <person name="Clum A."/>
            <person name="Nolan M."/>
            <person name="Lipzen A."/>
            <person name="Salamov A."/>
            <person name="Henrissat B."/>
            <person name="Wiebenga A."/>
            <person name="De vries R.P."/>
            <person name="Grigoriev I.V."/>
            <person name="Mortensen U.H."/>
            <person name="Andersen M.R."/>
            <person name="Baker S.E."/>
        </authorList>
    </citation>
    <scope>NUCLEOTIDE SEQUENCE [LARGE SCALE GENOMIC DNA]</scope>
    <source>
        <strain evidence="1 2">CBS 139.54b</strain>
    </source>
</reference>
<sequence>MKHRLLHLEQGLGRSLAWVNLATIPGSETTGYPSQGSPVYKRHEDGRTAIGAMLKGGPFPVRRILNHLANQTFTSPSETGGRRMSLCL</sequence>